<protein>
    <recommendedName>
        <fullName evidence="4">HEAT repeat domain-containing protein</fullName>
    </recommendedName>
</protein>
<reference evidence="2" key="2">
    <citation type="journal article" date="2021" name="PeerJ">
        <title>Extensive microbial diversity within the chicken gut microbiome revealed by metagenomics and culture.</title>
        <authorList>
            <person name="Gilroy R."/>
            <person name="Ravi A."/>
            <person name="Getino M."/>
            <person name="Pursley I."/>
            <person name="Horton D.L."/>
            <person name="Alikhan N.F."/>
            <person name="Baker D."/>
            <person name="Gharbi K."/>
            <person name="Hall N."/>
            <person name="Watson M."/>
            <person name="Adriaenssens E.M."/>
            <person name="Foster-Nyarko E."/>
            <person name="Jarju S."/>
            <person name="Secka A."/>
            <person name="Antonio M."/>
            <person name="Oren A."/>
            <person name="Chaudhuri R.R."/>
            <person name="La Ragione R."/>
            <person name="Hildebrand F."/>
            <person name="Pallen M.J."/>
        </authorList>
    </citation>
    <scope>NUCLEOTIDE SEQUENCE</scope>
    <source>
        <strain evidence="2">ChiBcolR7-354</strain>
    </source>
</reference>
<dbReference type="AlphaFoldDB" id="A0A9D0ZDU3"/>
<evidence type="ECO:0000313" key="2">
    <source>
        <dbReference type="EMBL" id="HIQ78768.1"/>
    </source>
</evidence>
<dbReference type="InterPro" id="IPR011989">
    <property type="entry name" value="ARM-like"/>
</dbReference>
<dbReference type="InterPro" id="IPR016024">
    <property type="entry name" value="ARM-type_fold"/>
</dbReference>
<dbReference type="Pfam" id="PF13646">
    <property type="entry name" value="HEAT_2"/>
    <property type="match status" value="1"/>
</dbReference>
<feature type="transmembrane region" description="Helical" evidence="1">
    <location>
        <begin position="6"/>
        <end position="28"/>
    </location>
</feature>
<gene>
    <name evidence="2" type="ORF">IAB77_05855</name>
</gene>
<dbReference type="Gene3D" id="1.25.10.10">
    <property type="entry name" value="Leucine-rich Repeat Variant"/>
    <property type="match status" value="1"/>
</dbReference>
<comment type="caution">
    <text evidence="2">The sequence shown here is derived from an EMBL/GenBank/DDBJ whole genome shotgun (WGS) entry which is preliminary data.</text>
</comment>
<evidence type="ECO:0000313" key="3">
    <source>
        <dbReference type="Proteomes" id="UP000824262"/>
    </source>
</evidence>
<dbReference type="EMBL" id="DVGA01000056">
    <property type="protein sequence ID" value="HIQ78768.1"/>
    <property type="molecule type" value="Genomic_DNA"/>
</dbReference>
<evidence type="ECO:0008006" key="4">
    <source>
        <dbReference type="Google" id="ProtNLM"/>
    </source>
</evidence>
<keyword evidence="1" id="KW-1133">Transmembrane helix</keyword>
<keyword evidence="1" id="KW-0812">Transmembrane</keyword>
<dbReference type="SUPFAM" id="SSF48371">
    <property type="entry name" value="ARM repeat"/>
    <property type="match status" value="1"/>
</dbReference>
<dbReference type="Proteomes" id="UP000824262">
    <property type="component" value="Unassembled WGS sequence"/>
</dbReference>
<proteinExistence type="predicted"/>
<organism evidence="2 3">
    <name type="scientific">Candidatus Scatomorpha intestinavium</name>
    <dbReference type="NCBI Taxonomy" id="2840922"/>
    <lineage>
        <taxon>Bacteria</taxon>
        <taxon>Bacillati</taxon>
        <taxon>Bacillota</taxon>
        <taxon>Clostridia</taxon>
        <taxon>Eubacteriales</taxon>
        <taxon>Candidatus Scatomorpha</taxon>
    </lineage>
</organism>
<name>A0A9D0ZDU3_9FIRM</name>
<sequence>MGGEVLIYGYGLICLSMLIFNLIYAAHLRSDAKRTVKRTGRIAALAAPLLEGGGPAPACLERLSRRLERAGNLLALDEWLRTLEPERAELFFSRAAPLFGRLADAYAKRGEIDGAYFCHFIAGWGEHLGPVRDGLVPKLAAFARRKSLYSRVNALKALCALGDGQAVLDTLAFLCDDASGAYIHQKIVVETLMGFSGDYHGLIALIWERFGRFPAAAQRTLLDYIRFRSGEYSDKMLKILLDGGLDKELRFAAVRYFGRYPDERARETLLRFASDTDTARWEYAAISASSLASYPGEDTFRALSSAMHSPNWYVRYNSATSLEKLGFDYEDLLGGAAGSDRYAREMLTYRLETRRLTAEEGKKEAVRA</sequence>
<accession>A0A9D0ZDU3</accession>
<reference evidence="2" key="1">
    <citation type="submission" date="2020-10" db="EMBL/GenBank/DDBJ databases">
        <authorList>
            <person name="Gilroy R."/>
        </authorList>
    </citation>
    <scope>NUCLEOTIDE SEQUENCE</scope>
    <source>
        <strain evidence="2">ChiBcolR7-354</strain>
    </source>
</reference>
<keyword evidence="1" id="KW-0472">Membrane</keyword>
<evidence type="ECO:0000256" key="1">
    <source>
        <dbReference type="SAM" id="Phobius"/>
    </source>
</evidence>